<dbReference type="PANTHER" id="PTHR47723:SF19">
    <property type="entry name" value="POLYNUCLEOTIDYL TRANSFERASE, RIBONUCLEASE H-LIKE SUPERFAMILY PROTEIN"/>
    <property type="match status" value="1"/>
</dbReference>
<dbReference type="AlphaFoldDB" id="A0ABC8UVH1"/>
<dbReference type="Proteomes" id="UP001642360">
    <property type="component" value="Unassembled WGS sequence"/>
</dbReference>
<reference evidence="1 2" key="1">
    <citation type="submission" date="2024-02" db="EMBL/GenBank/DDBJ databases">
        <authorList>
            <person name="Vignale AGUSTIN F."/>
            <person name="Sosa J E."/>
            <person name="Modenutti C."/>
        </authorList>
    </citation>
    <scope>NUCLEOTIDE SEQUENCE [LARGE SCALE GENOMIC DNA]</scope>
</reference>
<organism evidence="1 2">
    <name type="scientific">Ilex paraguariensis</name>
    <name type="common">yerba mate</name>
    <dbReference type="NCBI Taxonomy" id="185542"/>
    <lineage>
        <taxon>Eukaryota</taxon>
        <taxon>Viridiplantae</taxon>
        <taxon>Streptophyta</taxon>
        <taxon>Embryophyta</taxon>
        <taxon>Tracheophyta</taxon>
        <taxon>Spermatophyta</taxon>
        <taxon>Magnoliopsida</taxon>
        <taxon>eudicotyledons</taxon>
        <taxon>Gunneridae</taxon>
        <taxon>Pentapetalae</taxon>
        <taxon>asterids</taxon>
        <taxon>campanulids</taxon>
        <taxon>Aquifoliales</taxon>
        <taxon>Aquifoliaceae</taxon>
        <taxon>Ilex</taxon>
    </lineage>
</organism>
<dbReference type="EMBL" id="CAUOFW020009157">
    <property type="protein sequence ID" value="CAK9184947.1"/>
    <property type="molecule type" value="Genomic_DNA"/>
</dbReference>
<evidence type="ECO:0000313" key="2">
    <source>
        <dbReference type="Proteomes" id="UP001642360"/>
    </source>
</evidence>
<gene>
    <name evidence="1" type="ORF">ILEXP_LOCUS55311</name>
</gene>
<sequence length="305" mass="34099">MARLAPREATYAFLLSSSKINGIYHVGIDLGRLGFTQPRQEGYKAHIKAFWTESQSVIQVVLFNNGVFVVGRAKKCVHSEEAMGVEAIALQKSVRFARLQGIQSIILEGDSIQFLKSIQAIDIEEHAESRAVDLDSVRLGLKSLNYYQMTMVGEMVKDLLSSSKINGIYHVGIDLGRLGFTQPRQEGYKAHIKAFWTESQSVIQVVLFNNGVFVVGRAKKCVHSEEAMGVEAIALQKSVRFARLQGIQSIILEGDSIQFLKSIQAIDIEEHAESRAVDLDSVRLGLKSLNYYEMTMVGEMVKEWR</sequence>
<evidence type="ECO:0008006" key="3">
    <source>
        <dbReference type="Google" id="ProtNLM"/>
    </source>
</evidence>
<accession>A0ABC8UVH1</accession>
<evidence type="ECO:0000313" key="1">
    <source>
        <dbReference type="EMBL" id="CAK9184947.1"/>
    </source>
</evidence>
<keyword evidence="2" id="KW-1185">Reference proteome</keyword>
<dbReference type="PANTHER" id="PTHR47723">
    <property type="entry name" value="OS05G0353850 PROTEIN"/>
    <property type="match status" value="1"/>
</dbReference>
<protein>
    <recommendedName>
        <fullName evidence="3">RNase H type-1 domain-containing protein</fullName>
    </recommendedName>
</protein>
<name>A0ABC8UVH1_9AQUA</name>
<proteinExistence type="predicted"/>
<comment type="caution">
    <text evidence="1">The sequence shown here is derived from an EMBL/GenBank/DDBJ whole genome shotgun (WGS) entry which is preliminary data.</text>
</comment>
<dbReference type="InterPro" id="IPR053151">
    <property type="entry name" value="RNase_H-like"/>
</dbReference>